<evidence type="ECO:0000313" key="8">
    <source>
        <dbReference type="EMBL" id="EEH58912.1"/>
    </source>
</evidence>
<dbReference type="GO" id="GO:0016579">
    <property type="term" value="P:protein deubiquitination"/>
    <property type="evidence" value="ECO:0007669"/>
    <property type="project" value="TreeGrafter"/>
</dbReference>
<evidence type="ECO:0000256" key="1">
    <source>
        <dbReference type="ARBA" id="ARBA00000707"/>
    </source>
</evidence>
<dbReference type="GO" id="GO:0005829">
    <property type="term" value="C:cytosol"/>
    <property type="evidence" value="ECO:0007669"/>
    <property type="project" value="TreeGrafter"/>
</dbReference>
<dbReference type="PANTHER" id="PTHR13312:SF0">
    <property type="entry name" value="UBIQUITIN THIOESTERASE OTU1"/>
    <property type="match status" value="1"/>
</dbReference>
<dbReference type="CDD" id="cd22793">
    <property type="entry name" value="OTU_plant_OTU1_2-like"/>
    <property type="match status" value="1"/>
</dbReference>
<dbReference type="Proteomes" id="UP000001876">
    <property type="component" value="Unassembled WGS sequence"/>
</dbReference>
<dbReference type="InterPro" id="IPR057766">
    <property type="entry name" value="Znf-C2H2_OTU1-like_C"/>
</dbReference>
<evidence type="ECO:0000313" key="9">
    <source>
        <dbReference type="Proteomes" id="UP000001876"/>
    </source>
</evidence>
<evidence type="ECO:0000256" key="2">
    <source>
        <dbReference type="ARBA" id="ARBA00022670"/>
    </source>
</evidence>
<dbReference type="OrthoDB" id="65596at2759"/>
<keyword evidence="9" id="KW-1185">Reference proteome</keyword>
<protein>
    <recommendedName>
        <fullName evidence="6">Ubiquitin thioesterase OTU</fullName>
        <ecNumber evidence="6">3.4.19.12</ecNumber>
    </recommendedName>
</protein>
<dbReference type="InterPro" id="IPR038765">
    <property type="entry name" value="Papain-like_cys_pep_sf"/>
</dbReference>
<evidence type="ECO:0000259" key="7">
    <source>
        <dbReference type="PROSITE" id="PS50802"/>
    </source>
</evidence>
<keyword evidence="5 6" id="KW-0788">Thiol protease</keyword>
<comment type="catalytic activity">
    <reaction evidence="1 6">
        <text>Thiol-dependent hydrolysis of ester, thioester, amide, peptide and isopeptide bonds formed by the C-terminal Gly of ubiquitin (a 76-residue protein attached to proteins as an intracellular targeting signal).</text>
        <dbReference type="EC" id="3.4.19.12"/>
    </reaction>
</comment>
<dbReference type="AlphaFoldDB" id="C1MPE0"/>
<dbReference type="GO" id="GO:0004843">
    <property type="term" value="F:cysteine-type deubiquitinase activity"/>
    <property type="evidence" value="ECO:0007669"/>
    <property type="project" value="UniProtKB-UniRule"/>
</dbReference>
<dbReference type="PROSITE" id="PS50802">
    <property type="entry name" value="OTU"/>
    <property type="match status" value="1"/>
</dbReference>
<reference evidence="8 9" key="1">
    <citation type="journal article" date="2009" name="Science">
        <title>Green evolution and dynamic adaptations revealed by genomes of the marine picoeukaryotes Micromonas.</title>
        <authorList>
            <person name="Worden A.Z."/>
            <person name="Lee J.H."/>
            <person name="Mock T."/>
            <person name="Rouze P."/>
            <person name="Simmons M.P."/>
            <person name="Aerts A.L."/>
            <person name="Allen A.E."/>
            <person name="Cuvelier M.L."/>
            <person name="Derelle E."/>
            <person name="Everett M.V."/>
            <person name="Foulon E."/>
            <person name="Grimwood J."/>
            <person name="Gundlach H."/>
            <person name="Henrissat B."/>
            <person name="Napoli C."/>
            <person name="McDonald S.M."/>
            <person name="Parker M.S."/>
            <person name="Rombauts S."/>
            <person name="Salamov A."/>
            <person name="Von Dassow P."/>
            <person name="Badger J.H."/>
            <person name="Coutinho P.M."/>
            <person name="Demir E."/>
            <person name="Dubchak I."/>
            <person name="Gentemann C."/>
            <person name="Eikrem W."/>
            <person name="Gready J.E."/>
            <person name="John U."/>
            <person name="Lanier W."/>
            <person name="Lindquist E.A."/>
            <person name="Lucas S."/>
            <person name="Mayer K.F."/>
            <person name="Moreau H."/>
            <person name="Not F."/>
            <person name="Otillar R."/>
            <person name="Panaud O."/>
            <person name="Pangilinan J."/>
            <person name="Paulsen I."/>
            <person name="Piegu B."/>
            <person name="Poliakov A."/>
            <person name="Robbens S."/>
            <person name="Schmutz J."/>
            <person name="Toulza E."/>
            <person name="Wyss T."/>
            <person name="Zelensky A."/>
            <person name="Zhou K."/>
            <person name="Armbrust E.V."/>
            <person name="Bhattacharya D."/>
            <person name="Goodenough U.W."/>
            <person name="Van de Peer Y."/>
            <person name="Grigoriev I.V."/>
        </authorList>
    </citation>
    <scope>NUCLEOTIDE SEQUENCE [LARGE SCALE GENOMIC DNA]</scope>
    <source>
        <strain evidence="8 9">CCMP1545</strain>
    </source>
</reference>
<dbReference type="EMBL" id="GG663737">
    <property type="protein sequence ID" value="EEH58912.1"/>
    <property type="molecule type" value="Genomic_DNA"/>
</dbReference>
<dbReference type="OMA" id="TRCILVY"/>
<evidence type="ECO:0000256" key="3">
    <source>
        <dbReference type="ARBA" id="ARBA00022786"/>
    </source>
</evidence>
<organism evidence="9">
    <name type="scientific">Micromonas pusilla (strain CCMP1545)</name>
    <name type="common">Picoplanktonic green alga</name>
    <dbReference type="NCBI Taxonomy" id="564608"/>
    <lineage>
        <taxon>Eukaryota</taxon>
        <taxon>Viridiplantae</taxon>
        <taxon>Chlorophyta</taxon>
        <taxon>Mamiellophyceae</taxon>
        <taxon>Mamiellales</taxon>
        <taxon>Mamiellaceae</taxon>
        <taxon>Micromonas</taxon>
    </lineage>
</organism>
<dbReference type="GO" id="GO:0005634">
    <property type="term" value="C:nucleus"/>
    <property type="evidence" value="ECO:0007669"/>
    <property type="project" value="TreeGrafter"/>
</dbReference>
<gene>
    <name evidence="8" type="ORF">MICPUCDRAFT_7535</name>
</gene>
<dbReference type="Pfam" id="PF24560">
    <property type="entry name" value="zf-C2H2_OTU1_C"/>
    <property type="match status" value="1"/>
</dbReference>
<keyword evidence="3 6" id="KW-0833">Ubl conjugation pathway</keyword>
<comment type="function">
    <text evidence="6">Hydrolase that can remove conjugated ubiquitin from proteins and may therefore play an important regulatory role at the level of protein turnover by preventing degradation.</text>
</comment>
<dbReference type="InterPro" id="IPR003323">
    <property type="entry name" value="OTU_dom"/>
</dbReference>
<dbReference type="Pfam" id="PF02338">
    <property type="entry name" value="OTU"/>
    <property type="match status" value="1"/>
</dbReference>
<accession>C1MPE0</accession>
<evidence type="ECO:0000256" key="5">
    <source>
        <dbReference type="ARBA" id="ARBA00022807"/>
    </source>
</evidence>
<dbReference type="PANTHER" id="PTHR13312">
    <property type="entry name" value="HIV-INDUCED PROTEIN-7-LIKE PROTEASE"/>
    <property type="match status" value="1"/>
</dbReference>
<feature type="domain" description="OTU" evidence="7">
    <location>
        <begin position="2"/>
        <end position="124"/>
    </location>
</feature>
<dbReference type="Gene3D" id="3.90.70.80">
    <property type="match status" value="1"/>
</dbReference>
<proteinExistence type="predicted"/>
<sequence length="202" mass="22388">VATRRVIDSDNSCLFNAVGYVMNRSLRDAPALRKVIADVVSGDAFTYNDGFLGKPNAEYCRWILESNHWGGAVELSILAKHFKREIAAYDIQTKRCDVYGQGEGYPERVMLLYDGLHYDAMVLTYEGAPHDMDITMFPSRGPAADAAGRKASKVVNEAHAARQFTDTANFTLRCLVCQKGLKGEKEALEHAKASGHSNFSEY</sequence>
<dbReference type="SUPFAM" id="SSF54001">
    <property type="entry name" value="Cysteine proteinases"/>
    <property type="match status" value="1"/>
</dbReference>
<dbReference type="KEGG" id="mpp:MICPUCDRAFT_7535"/>
<name>C1MPE0_MICPC</name>
<keyword evidence="6" id="KW-0963">Cytoplasm</keyword>
<feature type="non-terminal residue" evidence="8">
    <location>
        <position position="202"/>
    </location>
</feature>
<comment type="subcellular location">
    <subcellularLocation>
        <location evidence="6">Cytoplasm</location>
    </subcellularLocation>
</comment>
<dbReference type="STRING" id="564608.C1MPE0"/>
<dbReference type="GO" id="GO:0030968">
    <property type="term" value="P:endoplasmic reticulum unfolded protein response"/>
    <property type="evidence" value="ECO:0007669"/>
    <property type="project" value="TreeGrafter"/>
</dbReference>
<dbReference type="eggNOG" id="KOG3288">
    <property type="taxonomic scope" value="Eukaryota"/>
</dbReference>
<keyword evidence="2" id="KW-0645">Protease</keyword>
<dbReference type="RefSeq" id="XP_003057267.1">
    <property type="nucleotide sequence ID" value="XM_003057221.2"/>
</dbReference>
<evidence type="ECO:0000256" key="4">
    <source>
        <dbReference type="ARBA" id="ARBA00022801"/>
    </source>
</evidence>
<feature type="non-terminal residue" evidence="8">
    <location>
        <position position="1"/>
    </location>
</feature>
<evidence type="ECO:0000256" key="6">
    <source>
        <dbReference type="RuleBase" id="RU367104"/>
    </source>
</evidence>
<dbReference type="EC" id="3.4.19.12" evidence="6"/>
<dbReference type="GO" id="GO:0036503">
    <property type="term" value="P:ERAD pathway"/>
    <property type="evidence" value="ECO:0007669"/>
    <property type="project" value="TreeGrafter"/>
</dbReference>
<keyword evidence="4 6" id="KW-0378">Hydrolase</keyword>
<dbReference type="GeneID" id="9682706"/>